<organism evidence="1 2">
    <name type="scientific">Asanoa siamensis</name>
    <dbReference type="NCBI Taxonomy" id="926357"/>
    <lineage>
        <taxon>Bacteria</taxon>
        <taxon>Bacillati</taxon>
        <taxon>Actinomycetota</taxon>
        <taxon>Actinomycetes</taxon>
        <taxon>Micromonosporales</taxon>
        <taxon>Micromonosporaceae</taxon>
        <taxon>Asanoa</taxon>
    </lineage>
</organism>
<reference evidence="1 2" key="1">
    <citation type="submission" date="2021-01" db="EMBL/GenBank/DDBJ databases">
        <title>Whole genome shotgun sequence of Asanoa siamensis NBRC 107932.</title>
        <authorList>
            <person name="Komaki H."/>
            <person name="Tamura T."/>
        </authorList>
    </citation>
    <scope>NUCLEOTIDE SEQUENCE [LARGE SCALE GENOMIC DNA]</scope>
    <source>
        <strain evidence="1 2">NBRC 107932</strain>
    </source>
</reference>
<dbReference type="RefSeq" id="WP_203713869.1">
    <property type="nucleotide sequence ID" value="NZ_BONE01000024.1"/>
</dbReference>
<evidence type="ECO:0000313" key="1">
    <source>
        <dbReference type="EMBL" id="GIF73780.1"/>
    </source>
</evidence>
<evidence type="ECO:0000313" key="2">
    <source>
        <dbReference type="Proteomes" id="UP000604117"/>
    </source>
</evidence>
<dbReference type="EMBL" id="BONE01000024">
    <property type="protein sequence ID" value="GIF73780.1"/>
    <property type="molecule type" value="Genomic_DNA"/>
</dbReference>
<name>A0ABQ4CR79_9ACTN</name>
<dbReference type="Pfam" id="PF02575">
    <property type="entry name" value="YbaB_DNA_bd"/>
    <property type="match status" value="1"/>
</dbReference>
<protein>
    <recommendedName>
        <fullName evidence="3">YbaB/EbfC DNA-binding family protein</fullName>
    </recommendedName>
</protein>
<dbReference type="Proteomes" id="UP000604117">
    <property type="component" value="Unassembled WGS sequence"/>
</dbReference>
<dbReference type="SUPFAM" id="SSF82607">
    <property type="entry name" value="YbaB-like"/>
    <property type="match status" value="1"/>
</dbReference>
<dbReference type="InterPro" id="IPR004401">
    <property type="entry name" value="YbaB/EbfC"/>
</dbReference>
<keyword evidence="2" id="KW-1185">Reference proteome</keyword>
<evidence type="ECO:0008006" key="3">
    <source>
        <dbReference type="Google" id="ProtNLM"/>
    </source>
</evidence>
<sequence length="92" mass="9366">MSADLAALESSVAATYAELNRLLAASYRGVDRARLVTAVVDGHGLLVEVTFAKTVARHDPAVVAEAVRDAVADAQLTAGTAIAAAMEEVTGA</sequence>
<proteinExistence type="predicted"/>
<dbReference type="Gene3D" id="3.30.1310.10">
    <property type="entry name" value="Nucleoid-associated protein YbaB-like domain"/>
    <property type="match status" value="1"/>
</dbReference>
<comment type="caution">
    <text evidence="1">The sequence shown here is derived from an EMBL/GenBank/DDBJ whole genome shotgun (WGS) entry which is preliminary data.</text>
</comment>
<accession>A0ABQ4CR79</accession>
<gene>
    <name evidence="1" type="ORF">Asi02nite_32980</name>
</gene>
<dbReference type="InterPro" id="IPR036894">
    <property type="entry name" value="YbaB-like_sf"/>
</dbReference>